<evidence type="ECO:0000256" key="1">
    <source>
        <dbReference type="ARBA" id="ARBA00009996"/>
    </source>
</evidence>
<dbReference type="Ensembl" id="ENSCPBT00000043582.1">
    <property type="protein sequence ID" value="ENSCPBP00000037158.1"/>
    <property type="gene ID" value="ENSCPBG00000025761.1"/>
</dbReference>
<dbReference type="Proteomes" id="UP000694380">
    <property type="component" value="Chromosome 8"/>
</dbReference>
<protein>
    <submittedName>
        <fullName evidence="4">Uncharacterized protein</fullName>
    </submittedName>
</protein>
<dbReference type="GeneTree" id="ENSGT00990000210576"/>
<feature type="region of interest" description="Disordered" evidence="3">
    <location>
        <begin position="36"/>
        <end position="70"/>
    </location>
</feature>
<dbReference type="AlphaFoldDB" id="A0A8C3IS87"/>
<dbReference type="InterPro" id="IPR026779">
    <property type="entry name" value="Camk2n"/>
</dbReference>
<sequence>MSQVQVLPYGEDKLGHYGEVGQISFTCRLQDTSNFFAGGQNKRSPQAAAGGRSAEAREVRAGLPRNPPGILSPSRCQEYAGGPAQQGFLLSPRLVAPSRGSLHDLPKMELPRWTCSLPDRTGNATGFALSKV</sequence>
<reference evidence="4" key="3">
    <citation type="submission" date="2025-09" db="UniProtKB">
        <authorList>
            <consortium name="Ensembl"/>
        </authorList>
    </citation>
    <scope>IDENTIFICATION</scope>
</reference>
<keyword evidence="5" id="KW-1185">Reference proteome</keyword>
<name>A0A8C3IS87_CHRPI</name>
<reference evidence="4" key="2">
    <citation type="submission" date="2025-08" db="UniProtKB">
        <authorList>
            <consortium name="Ensembl"/>
        </authorList>
    </citation>
    <scope>IDENTIFICATION</scope>
</reference>
<evidence type="ECO:0000313" key="4">
    <source>
        <dbReference type="Ensembl" id="ENSCPBP00000037158.1"/>
    </source>
</evidence>
<reference evidence="4" key="1">
    <citation type="journal article" date="2015" name="Genome Biol. Evol.">
        <title>Physical Mapping and Refinement of the Painted Turtle Genome (Chrysemys picta) Inform Amniote Genome Evolution and Challenge Turtle-Bird Chromosomal Conservation.</title>
        <authorList>
            <person name="Badenhorst D."/>
            <person name="Hillier L.W."/>
            <person name="Literman R."/>
            <person name="Montiel E.E."/>
            <person name="Radhakrishnan S."/>
            <person name="Shen Y."/>
            <person name="Minx P."/>
            <person name="Janes D.E."/>
            <person name="Warren W.C."/>
            <person name="Edwards S.V."/>
            <person name="Valenzuela N."/>
        </authorList>
    </citation>
    <scope>NUCLEOTIDE SEQUENCE [LARGE SCALE GENOMIC DNA]</scope>
</reference>
<dbReference type="Pfam" id="PF15170">
    <property type="entry name" value="CaM-KIIN"/>
    <property type="match status" value="1"/>
</dbReference>
<accession>A0A8C3IS87</accession>
<organism evidence="4 5">
    <name type="scientific">Chrysemys picta bellii</name>
    <name type="common">Western painted turtle</name>
    <name type="synonym">Emys bellii</name>
    <dbReference type="NCBI Taxonomy" id="8478"/>
    <lineage>
        <taxon>Eukaryota</taxon>
        <taxon>Metazoa</taxon>
        <taxon>Chordata</taxon>
        <taxon>Craniata</taxon>
        <taxon>Vertebrata</taxon>
        <taxon>Euteleostomi</taxon>
        <taxon>Archelosauria</taxon>
        <taxon>Testudinata</taxon>
        <taxon>Testudines</taxon>
        <taxon>Cryptodira</taxon>
        <taxon>Durocryptodira</taxon>
        <taxon>Testudinoidea</taxon>
        <taxon>Emydidae</taxon>
        <taxon>Chrysemys</taxon>
    </lineage>
</organism>
<evidence type="ECO:0000313" key="5">
    <source>
        <dbReference type="Proteomes" id="UP000694380"/>
    </source>
</evidence>
<comment type="similarity">
    <text evidence="1">Belongs to the CAMK2N family.</text>
</comment>
<dbReference type="PANTHER" id="PTHR31007:SF3">
    <property type="entry name" value="CALCIUM_CALMODULIN-DEPENDENT PROTEIN KINASE II INHIBITOR 1"/>
    <property type="match status" value="1"/>
</dbReference>
<dbReference type="GO" id="GO:0019901">
    <property type="term" value="F:protein kinase binding"/>
    <property type="evidence" value="ECO:0007669"/>
    <property type="project" value="TreeGrafter"/>
</dbReference>
<proteinExistence type="inferred from homology"/>
<keyword evidence="2" id="KW-0649">Protein kinase inhibitor</keyword>
<evidence type="ECO:0000256" key="3">
    <source>
        <dbReference type="SAM" id="MobiDB-lite"/>
    </source>
</evidence>
<evidence type="ECO:0000256" key="2">
    <source>
        <dbReference type="ARBA" id="ARBA00023013"/>
    </source>
</evidence>
<dbReference type="GO" id="GO:0008427">
    <property type="term" value="F:calcium-dependent protein kinase inhibitor activity"/>
    <property type="evidence" value="ECO:0007669"/>
    <property type="project" value="TreeGrafter"/>
</dbReference>
<dbReference type="PANTHER" id="PTHR31007">
    <property type="entry name" value="CALCIUM/CALMODULIN-DEPENDENT PROTEIN KINASE II INHIBITOR 2"/>
    <property type="match status" value="1"/>
</dbReference>